<dbReference type="AlphaFoldDB" id="A0A9X2BXR0"/>
<evidence type="ECO:0000313" key="4">
    <source>
        <dbReference type="EMBL" id="MCK8785220.1"/>
    </source>
</evidence>
<dbReference type="EMBL" id="JALPRX010000054">
    <property type="protein sequence ID" value="MCK8785220.1"/>
    <property type="molecule type" value="Genomic_DNA"/>
</dbReference>
<evidence type="ECO:0000256" key="3">
    <source>
        <dbReference type="ARBA" id="ARBA00023219"/>
    </source>
</evidence>
<comment type="caution">
    <text evidence="4">The sequence shown here is derived from an EMBL/GenBank/DDBJ whole genome shotgun (WGS) entry which is preliminary data.</text>
</comment>
<organism evidence="4 5">
    <name type="scientific">Roseomonas acroporae</name>
    <dbReference type="NCBI Taxonomy" id="2937791"/>
    <lineage>
        <taxon>Bacteria</taxon>
        <taxon>Pseudomonadati</taxon>
        <taxon>Pseudomonadota</taxon>
        <taxon>Alphaproteobacteria</taxon>
        <taxon>Acetobacterales</taxon>
        <taxon>Roseomonadaceae</taxon>
        <taxon>Roseomonas</taxon>
    </lineage>
</organism>
<keyword evidence="2" id="KW-1188">Viral release from host cell</keyword>
<protein>
    <submittedName>
        <fullName evidence="4">Portal protein</fullName>
    </submittedName>
</protein>
<dbReference type="Proteomes" id="UP001139516">
    <property type="component" value="Unassembled WGS sequence"/>
</dbReference>
<keyword evidence="5" id="KW-1185">Reference proteome</keyword>
<evidence type="ECO:0000256" key="2">
    <source>
        <dbReference type="ARBA" id="ARBA00022612"/>
    </source>
</evidence>
<proteinExistence type="predicted"/>
<evidence type="ECO:0000313" key="5">
    <source>
        <dbReference type="Proteomes" id="UP001139516"/>
    </source>
</evidence>
<evidence type="ECO:0000256" key="1">
    <source>
        <dbReference type="ARBA" id="ARBA00004328"/>
    </source>
</evidence>
<dbReference type="InterPro" id="IPR020991">
    <property type="entry name" value="Connector_podovirus"/>
</dbReference>
<sequence length="517" mass="56603">MAADAKELARLYQAAKGRRQPLEALLTECYEHGLPLRDRPNQQAIGGAVVQNNVFDSTAAFALQRFASSMLTGIWPTNEQPFDLQAGSDAQGGRDAEGWLAALTRTITTEINSSRFRSEAHAAMEDFGVGTGVMIANPGSAIEPVRFEHVPLSTAYLSQGPDGRYDGLFRPRRLEVRHVPVLYPRARLPDRWRDLLDTTPEEKVQVVEICTRDWGQPAEEVWQFAVLPDDGGSAEEVVAENEWRGAGSCPFLAWDFERSGGAFGRGPMQVALPDIRQLNKLMEIRLEALDMQLTGVWQYDDDGVLNPDTVDLSVPGTLIPRAPGGKGLEPLTPRFDLRPAETEAERLTGVIKGAFYIPDLGPTTKTPMSATEVMQRTADRAEALSSAYGSLLVDFLFPLVRRVYWILRHHQGQAGAGWPRLDGRQVAIRPLAPLTRAMAQGEVLRFTQFTAVHQQVAGPQATLLAVNTDAATPWLADRLGIDPSLIRTAAEKAAMMQQGMALAQQAGMLPQPEAPAV</sequence>
<reference evidence="4" key="1">
    <citation type="submission" date="2022-04" db="EMBL/GenBank/DDBJ databases">
        <title>Roseomonas acroporae sp. nov., isolated from coral Acropora digitifera.</title>
        <authorList>
            <person name="Sun H."/>
        </authorList>
    </citation>
    <scope>NUCLEOTIDE SEQUENCE</scope>
    <source>
        <strain evidence="4">NAR14</strain>
    </source>
</reference>
<dbReference type="RefSeq" id="WP_248667344.1">
    <property type="nucleotide sequence ID" value="NZ_JALPRX010000054.1"/>
</dbReference>
<gene>
    <name evidence="4" type="ORF">M0638_12575</name>
</gene>
<comment type="subcellular location">
    <subcellularLocation>
        <location evidence="1">Virion</location>
    </subcellularLocation>
</comment>
<dbReference type="Pfam" id="PF12236">
    <property type="entry name" value="Head-tail_con"/>
    <property type="match status" value="1"/>
</dbReference>
<accession>A0A9X2BXR0</accession>
<name>A0A9X2BXR0_9PROT</name>
<keyword evidence="3" id="KW-0231">Viral genome packaging</keyword>